<dbReference type="Gene3D" id="3.40.1260.10">
    <property type="entry name" value="DsrEFH-like"/>
    <property type="match status" value="1"/>
</dbReference>
<dbReference type="Pfam" id="PF04077">
    <property type="entry name" value="DsrH"/>
    <property type="match status" value="1"/>
</dbReference>
<proteinExistence type="predicted"/>
<organism evidence="1 2">
    <name type="scientific">Shewanella intestini</name>
    <dbReference type="NCBI Taxonomy" id="2017544"/>
    <lineage>
        <taxon>Bacteria</taxon>
        <taxon>Pseudomonadati</taxon>
        <taxon>Pseudomonadota</taxon>
        <taxon>Gammaproteobacteria</taxon>
        <taxon>Alteromonadales</taxon>
        <taxon>Shewanellaceae</taxon>
        <taxon>Shewanella</taxon>
    </lineage>
</organism>
<accession>A0ABS5HZD3</accession>
<dbReference type="EMBL" id="JAAIKR010000002">
    <property type="protein sequence ID" value="MBR9727149.1"/>
    <property type="molecule type" value="Genomic_DNA"/>
</dbReference>
<dbReference type="PANTHER" id="PTHR37526">
    <property type="entry name" value="PROTEIN TUSB"/>
    <property type="match status" value="1"/>
</dbReference>
<dbReference type="SUPFAM" id="SSF75169">
    <property type="entry name" value="DsrEFH-like"/>
    <property type="match status" value="1"/>
</dbReference>
<dbReference type="InterPro" id="IPR027396">
    <property type="entry name" value="DsrEFH-like"/>
</dbReference>
<evidence type="ECO:0000313" key="2">
    <source>
        <dbReference type="Proteomes" id="UP000811844"/>
    </source>
</evidence>
<protein>
    <submittedName>
        <fullName evidence="1">Sulfurtransferase complex subunit TusB</fullName>
    </submittedName>
</protein>
<sequence>MNLHHIQTSAYTDNALSLCLRYYGVDDAILLAGDAINCLLDVNWQTQLQGKTLYLLESDMLSRGLKTKLENSLNSSHITVIDYAGFVSLSLQFSKVITW</sequence>
<comment type="caution">
    <text evidence="1">The sequence shown here is derived from an EMBL/GenBank/DDBJ whole genome shotgun (WGS) entry which is preliminary data.</text>
</comment>
<evidence type="ECO:0000313" key="1">
    <source>
        <dbReference type="EMBL" id="MBR9727149.1"/>
    </source>
</evidence>
<reference evidence="1 2" key="1">
    <citation type="submission" date="2020-02" db="EMBL/GenBank/DDBJ databases">
        <title>Shewanella WXL01 sp. nov., a marine bacterium isolated from green algae in Luhuitou Fringing Reef (Northern South China Sea).</title>
        <authorList>
            <person name="Wang X."/>
        </authorList>
    </citation>
    <scope>NUCLEOTIDE SEQUENCE [LARGE SCALE GENOMIC DNA]</scope>
    <source>
        <strain evidence="1 2">MCCC 1A01895</strain>
    </source>
</reference>
<gene>
    <name evidence="1" type="primary">dsrH</name>
    <name evidence="1" type="ORF">G3R48_03945</name>
</gene>
<dbReference type="Proteomes" id="UP000811844">
    <property type="component" value="Unassembled WGS sequence"/>
</dbReference>
<dbReference type="PANTHER" id="PTHR37526:SF1">
    <property type="entry name" value="PROTEIN TUSB"/>
    <property type="match status" value="1"/>
</dbReference>
<keyword evidence="2" id="KW-1185">Reference proteome</keyword>
<dbReference type="NCBIfam" id="TIGR03011">
    <property type="entry name" value="sulf_tusB_dsrH"/>
    <property type="match status" value="1"/>
</dbReference>
<name>A0ABS5HZD3_9GAMM</name>
<dbReference type="InterPro" id="IPR007215">
    <property type="entry name" value="Sulphur_relay_TusB/DsrH"/>
</dbReference>
<dbReference type="RefSeq" id="WP_153663285.1">
    <property type="nucleotide sequence ID" value="NZ_JAAIKR010000002.1"/>
</dbReference>